<evidence type="ECO:0000313" key="2">
    <source>
        <dbReference type="EMBL" id="TNV83984.1"/>
    </source>
</evidence>
<dbReference type="Proteomes" id="UP000785679">
    <property type="component" value="Unassembled WGS sequence"/>
</dbReference>
<feature type="compositionally biased region" description="Basic residues" evidence="1">
    <location>
        <begin position="9"/>
        <end position="18"/>
    </location>
</feature>
<proteinExistence type="predicted"/>
<feature type="region of interest" description="Disordered" evidence="1">
    <location>
        <begin position="1"/>
        <end position="22"/>
    </location>
</feature>
<reference evidence="2" key="1">
    <citation type="submission" date="2019-06" db="EMBL/GenBank/DDBJ databases">
        <authorList>
            <person name="Zheng W."/>
        </authorList>
    </citation>
    <scope>NUCLEOTIDE SEQUENCE</scope>
    <source>
        <strain evidence="2">QDHG01</strain>
    </source>
</reference>
<sequence>MSQPSLKVGIKKKKHNKKAREVEKPPETLCYYNPIRYHDRDKHLREDLRDSHLKAIARNEFTNQTSLKQQMRETSFKLDFMQLFEKFHIELKIDFDKDLADYFALMSNKAGGVITHMESFDENLPPFSPDKDAGYFQNQIVAQLALRELERSKKSCLRHICSTRWFCIRKRILWRYKDSSLPKSQHPSQRFKDRNNSVADSNYNKMSLPMQMSIRKIRLMGIPF</sequence>
<gene>
    <name evidence="2" type="ORF">FGO68_gene6430</name>
</gene>
<protein>
    <submittedName>
        <fullName evidence="2">Uncharacterized protein</fullName>
    </submittedName>
</protein>
<evidence type="ECO:0000256" key="1">
    <source>
        <dbReference type="SAM" id="MobiDB-lite"/>
    </source>
</evidence>
<name>A0A8J8P0K1_HALGN</name>
<dbReference type="AlphaFoldDB" id="A0A8J8P0K1"/>
<evidence type="ECO:0000313" key="3">
    <source>
        <dbReference type="Proteomes" id="UP000785679"/>
    </source>
</evidence>
<dbReference type="OrthoDB" id="10642462at2759"/>
<keyword evidence="3" id="KW-1185">Reference proteome</keyword>
<feature type="region of interest" description="Disordered" evidence="1">
    <location>
        <begin position="180"/>
        <end position="202"/>
    </location>
</feature>
<organism evidence="2 3">
    <name type="scientific">Halteria grandinella</name>
    <dbReference type="NCBI Taxonomy" id="5974"/>
    <lineage>
        <taxon>Eukaryota</taxon>
        <taxon>Sar</taxon>
        <taxon>Alveolata</taxon>
        <taxon>Ciliophora</taxon>
        <taxon>Intramacronucleata</taxon>
        <taxon>Spirotrichea</taxon>
        <taxon>Stichotrichia</taxon>
        <taxon>Sporadotrichida</taxon>
        <taxon>Halteriidae</taxon>
        <taxon>Halteria</taxon>
    </lineage>
</organism>
<accession>A0A8J8P0K1</accession>
<dbReference type="EMBL" id="RRYP01003248">
    <property type="protein sequence ID" value="TNV83984.1"/>
    <property type="molecule type" value="Genomic_DNA"/>
</dbReference>
<comment type="caution">
    <text evidence="2">The sequence shown here is derived from an EMBL/GenBank/DDBJ whole genome shotgun (WGS) entry which is preliminary data.</text>
</comment>